<dbReference type="AlphaFoldDB" id="A0A4S8JDF0"/>
<comment type="caution">
    <text evidence="2">The sequence shown here is derived from an EMBL/GenBank/DDBJ whole genome shotgun (WGS) entry which is preliminary data.</text>
</comment>
<name>A0A4S8JDF0_MUSBA</name>
<evidence type="ECO:0000256" key="1">
    <source>
        <dbReference type="SAM" id="MobiDB-lite"/>
    </source>
</evidence>
<evidence type="ECO:0000313" key="2">
    <source>
        <dbReference type="EMBL" id="THU59800.1"/>
    </source>
</evidence>
<dbReference type="Gene3D" id="3.30.200.20">
    <property type="entry name" value="Phosphorylase Kinase, domain 1"/>
    <property type="match status" value="1"/>
</dbReference>
<feature type="region of interest" description="Disordered" evidence="1">
    <location>
        <begin position="1"/>
        <end position="22"/>
    </location>
</feature>
<keyword evidence="3" id="KW-1185">Reference proteome</keyword>
<reference evidence="2 3" key="1">
    <citation type="journal article" date="2019" name="Nat. Plants">
        <title>Genome sequencing of Musa balbisiana reveals subgenome evolution and function divergence in polyploid bananas.</title>
        <authorList>
            <person name="Yao X."/>
        </authorList>
    </citation>
    <scope>NUCLEOTIDE SEQUENCE [LARGE SCALE GENOMIC DNA]</scope>
    <source>
        <strain evidence="3">cv. DH-PKW</strain>
        <tissue evidence="2">Leaves</tissue>
    </source>
</reference>
<dbReference type="EMBL" id="PYDT01000005">
    <property type="protein sequence ID" value="THU59800.1"/>
    <property type="molecule type" value="Genomic_DNA"/>
</dbReference>
<protein>
    <recommendedName>
        <fullName evidence="4">Protein kinase domain-containing protein</fullName>
    </recommendedName>
</protein>
<dbReference type="Proteomes" id="UP000317650">
    <property type="component" value="Chromosome 7"/>
</dbReference>
<evidence type="ECO:0000313" key="3">
    <source>
        <dbReference type="Proteomes" id="UP000317650"/>
    </source>
</evidence>
<evidence type="ECO:0008006" key="4">
    <source>
        <dbReference type="Google" id="ProtNLM"/>
    </source>
</evidence>
<accession>A0A4S8JDF0</accession>
<gene>
    <name evidence="2" type="ORF">C4D60_Mb07t05860</name>
</gene>
<organism evidence="2 3">
    <name type="scientific">Musa balbisiana</name>
    <name type="common">Banana</name>
    <dbReference type="NCBI Taxonomy" id="52838"/>
    <lineage>
        <taxon>Eukaryota</taxon>
        <taxon>Viridiplantae</taxon>
        <taxon>Streptophyta</taxon>
        <taxon>Embryophyta</taxon>
        <taxon>Tracheophyta</taxon>
        <taxon>Spermatophyta</taxon>
        <taxon>Magnoliopsida</taxon>
        <taxon>Liliopsida</taxon>
        <taxon>Zingiberales</taxon>
        <taxon>Musaceae</taxon>
        <taxon>Musa</taxon>
    </lineage>
</organism>
<sequence>MSKVVVGMGSRGPMTGPGSSGGKKDGLLCLGVGGRLLHDSPSSWPLLVPLLLRIKREIATMKLIKHPNVVRIYEGESSLTK</sequence>
<proteinExistence type="predicted"/>